<proteinExistence type="predicted"/>
<organism evidence="1">
    <name type="scientific">Chryseobacterium sp. B5</name>
    <dbReference type="NCBI Taxonomy" id="2050562"/>
    <lineage>
        <taxon>Bacteria</taxon>
        <taxon>Pseudomonadati</taxon>
        <taxon>Bacteroidota</taxon>
        <taxon>Flavobacteriia</taxon>
        <taxon>Flavobacteriales</taxon>
        <taxon>Weeksellaceae</taxon>
        <taxon>Chryseobacterium group</taxon>
        <taxon>Chryseobacterium</taxon>
    </lineage>
</organism>
<comment type="caution">
    <text evidence="1">The sequence shown here is derived from an EMBL/GenBank/DDBJ whole genome shotgun (WGS) entry which is preliminary data.</text>
</comment>
<dbReference type="EMBL" id="PEKC01000008">
    <property type="protein sequence ID" value="PII36974.1"/>
    <property type="molecule type" value="Genomic_DNA"/>
</dbReference>
<accession>A0A2G7TAQ3</accession>
<evidence type="ECO:0000313" key="1">
    <source>
        <dbReference type="EMBL" id="PII36974.1"/>
    </source>
</evidence>
<name>A0A2G7TAQ3_9FLAO</name>
<dbReference type="AlphaFoldDB" id="A0A2G7TAQ3"/>
<reference evidence="1" key="1">
    <citation type="submission" date="2017-10" db="EMBL/GenBank/DDBJ databases">
        <title>Chryseobacterium sp. B5 is a hydrocarbonoclastic and plant growth promoting bacterium.</title>
        <authorList>
            <person name="Thijs S."/>
            <person name="Gkorezis P."/>
            <person name="Van Hamme J."/>
        </authorList>
    </citation>
    <scope>NUCLEOTIDE SEQUENCE</scope>
    <source>
        <strain evidence="1">B5</strain>
    </source>
</reference>
<gene>
    <name evidence="1" type="ORF">CTI11_03655</name>
</gene>
<sequence length="170" mass="18525">MQATSDLSLPSPVPAPSEASLNQWEQLARRAHGHFHAGQIESALAMQMKALHVAQRLIAGPLLAEHADHCMAAWVVSHHNLAELLALRQQPALAIEYLCEAHQGLLALGDARHHAAAVCSAAWRHMRETHSALLQWQRQHGSQPRIDAALQASARVFDCTSAALPPRLAH</sequence>
<protein>
    <submittedName>
        <fullName evidence="1">Uncharacterized protein</fullName>
    </submittedName>
</protein>